<evidence type="ECO:0000313" key="2">
    <source>
        <dbReference type="EMBL" id="SEE20266.1"/>
    </source>
</evidence>
<accession>A0A1H5GX26</accession>
<dbReference type="PROSITE" id="PS51257">
    <property type="entry name" value="PROKAR_LIPOPROTEIN"/>
    <property type="match status" value="1"/>
</dbReference>
<name>A0A1H5GX26_9ACTN</name>
<feature type="compositionally biased region" description="Basic and acidic residues" evidence="1">
    <location>
        <begin position="119"/>
        <end position="129"/>
    </location>
</feature>
<protein>
    <submittedName>
        <fullName evidence="2">Uncharacterized protein</fullName>
    </submittedName>
</protein>
<dbReference type="EMBL" id="FNTD01000004">
    <property type="protein sequence ID" value="SEE20266.1"/>
    <property type="molecule type" value="Genomic_DNA"/>
</dbReference>
<dbReference type="STRING" id="67331.SAMN04490357_7265"/>
<organism evidence="2 3">
    <name type="scientific">Streptomyces misionensis</name>
    <dbReference type="NCBI Taxonomy" id="67331"/>
    <lineage>
        <taxon>Bacteria</taxon>
        <taxon>Bacillati</taxon>
        <taxon>Actinomycetota</taxon>
        <taxon>Actinomycetes</taxon>
        <taxon>Kitasatosporales</taxon>
        <taxon>Streptomycetaceae</taxon>
        <taxon>Streptomyces</taxon>
    </lineage>
</organism>
<feature type="compositionally biased region" description="Low complexity" evidence="1">
    <location>
        <begin position="36"/>
        <end position="64"/>
    </location>
</feature>
<reference evidence="2 3" key="1">
    <citation type="submission" date="2016-10" db="EMBL/GenBank/DDBJ databases">
        <authorList>
            <person name="de Groot N.N."/>
        </authorList>
    </citation>
    <scope>NUCLEOTIDE SEQUENCE [LARGE SCALE GENOMIC DNA]</scope>
    <source>
        <strain evidence="2 3">DSM 40306</strain>
    </source>
</reference>
<gene>
    <name evidence="2" type="ORF">SAMN04490357_7265</name>
</gene>
<feature type="compositionally biased region" description="Pro residues" evidence="1">
    <location>
        <begin position="106"/>
        <end position="117"/>
    </location>
</feature>
<proteinExistence type="predicted"/>
<feature type="region of interest" description="Disordered" evidence="1">
    <location>
        <begin position="32"/>
        <end position="129"/>
    </location>
</feature>
<dbReference type="AlphaFoldDB" id="A0A1H5GX26"/>
<dbReference type="GeneID" id="95516256"/>
<evidence type="ECO:0000256" key="1">
    <source>
        <dbReference type="SAM" id="MobiDB-lite"/>
    </source>
</evidence>
<feature type="compositionally biased region" description="Low complexity" evidence="1">
    <location>
        <begin position="81"/>
        <end position="96"/>
    </location>
</feature>
<dbReference type="Proteomes" id="UP000182375">
    <property type="component" value="Unassembled WGS sequence"/>
</dbReference>
<evidence type="ECO:0000313" key="3">
    <source>
        <dbReference type="Proteomes" id="UP000182375"/>
    </source>
</evidence>
<dbReference type="RefSeq" id="WP_074995577.1">
    <property type="nucleotide sequence ID" value="NZ_FNTD01000004.1"/>
</dbReference>
<sequence length="129" mass="12866">MRGRAAWLTLLACVLACAVLGAALGGCPRMRSLAGAAPDPSLRPLASAAPRLPSSAAPRAAAADVPKPPGVHGRHCRGGKALTASAPAPAPVAAAPADHRPRRADPLPPGSAPPCPRAPEGRPEVLLRV</sequence>